<evidence type="ECO:0000256" key="4">
    <source>
        <dbReference type="ARBA" id="ARBA00022801"/>
    </source>
</evidence>
<dbReference type="Pfam" id="PF00089">
    <property type="entry name" value="Trypsin"/>
    <property type="match status" value="1"/>
</dbReference>
<keyword evidence="3 9" id="KW-0645">Protease</keyword>
<gene>
    <name evidence="11" type="ORF">V9T40_014866</name>
</gene>
<comment type="caution">
    <text evidence="11">The sequence shown here is derived from an EMBL/GenBank/DDBJ whole genome shotgun (WGS) entry which is preliminary data.</text>
</comment>
<dbReference type="InterPro" id="IPR018114">
    <property type="entry name" value="TRYPSIN_HIS"/>
</dbReference>
<evidence type="ECO:0000256" key="6">
    <source>
        <dbReference type="ARBA" id="ARBA00023157"/>
    </source>
</evidence>
<dbReference type="PANTHER" id="PTHR24264:SF54">
    <property type="entry name" value="PEPTIDASE S1 DOMAIN-CONTAINING PROTEIN"/>
    <property type="match status" value="1"/>
</dbReference>
<dbReference type="PANTHER" id="PTHR24264">
    <property type="entry name" value="TRYPSIN-RELATED"/>
    <property type="match status" value="1"/>
</dbReference>
<dbReference type="FunFam" id="2.40.10.10:FF:000038">
    <property type="entry name" value="Serine protease"/>
    <property type="match status" value="1"/>
</dbReference>
<dbReference type="InterPro" id="IPR001314">
    <property type="entry name" value="Peptidase_S1A"/>
</dbReference>
<keyword evidence="12" id="KW-1185">Reference proteome</keyword>
<dbReference type="PROSITE" id="PS50240">
    <property type="entry name" value="TRYPSIN_DOM"/>
    <property type="match status" value="1"/>
</dbReference>
<accession>A0AAN9TJI6</accession>
<name>A0AAN9TJI6_9HEMI</name>
<sequence length="327" mass="36460">MTSDAFDSLKETWNSDIKESVKTGLNVKKILSKESVEQTVGNTKKFLEEKADINEKFYEASGVKQSLGCGLNSLSLLRSRSKRQNERQGPNEWPWIAVFLDKNGYLQFCGGTLLNHRYVLTAAHCFKEPGSEKTEDDIIVRLGEYDLFREDETKHRDFAVEKIITHQLYDPADERNDIALVKLAGRVQYNQYIRPLCLPSHAVKPNQTTIVAGWGTKKPEENDHSNVLLDVEVPVVGHKECSDSIGLSNAVDKKKHICAGGVIGKDSCQGDSGGPLIIQETGKEKRWVIVGIVSFGLGCGTEYSPGVYTNVRNYLNWIGKRIMDAAP</sequence>
<dbReference type="InterPro" id="IPR043504">
    <property type="entry name" value="Peptidase_S1_PA_chymotrypsin"/>
</dbReference>
<evidence type="ECO:0000259" key="10">
    <source>
        <dbReference type="PROSITE" id="PS50240"/>
    </source>
</evidence>
<feature type="domain" description="Peptidase S1" evidence="10">
    <location>
        <begin position="76"/>
        <end position="323"/>
    </location>
</feature>
<comment type="subcellular location">
    <subcellularLocation>
        <location evidence="1">Secreted</location>
    </subcellularLocation>
</comment>
<evidence type="ECO:0000256" key="9">
    <source>
        <dbReference type="RuleBase" id="RU363034"/>
    </source>
</evidence>
<dbReference type="EMBL" id="JBBCAQ010000016">
    <property type="protein sequence ID" value="KAK7597910.1"/>
    <property type="molecule type" value="Genomic_DNA"/>
</dbReference>
<keyword evidence="6" id="KW-1015">Disulfide bond</keyword>
<dbReference type="AlphaFoldDB" id="A0AAN9TJI6"/>
<dbReference type="Gene3D" id="2.40.10.10">
    <property type="entry name" value="Trypsin-like serine proteases"/>
    <property type="match status" value="2"/>
</dbReference>
<dbReference type="InterPro" id="IPR009003">
    <property type="entry name" value="Peptidase_S1_PA"/>
</dbReference>
<evidence type="ECO:0000256" key="2">
    <source>
        <dbReference type="ARBA" id="ARBA00022525"/>
    </source>
</evidence>
<keyword evidence="4 9" id="KW-0378">Hydrolase</keyword>
<reference evidence="11 12" key="1">
    <citation type="submission" date="2024-03" db="EMBL/GenBank/DDBJ databases">
        <title>Adaptation during the transition from Ophiocordyceps entomopathogen to insect associate is accompanied by gene loss and intensified selection.</title>
        <authorList>
            <person name="Ward C.M."/>
            <person name="Onetto C.A."/>
            <person name="Borneman A.R."/>
        </authorList>
    </citation>
    <scope>NUCLEOTIDE SEQUENCE [LARGE SCALE GENOMIC DNA]</scope>
    <source>
        <strain evidence="11">AWRI1</strain>
        <tissue evidence="11">Single Adult Female</tissue>
    </source>
</reference>
<protein>
    <recommendedName>
        <fullName evidence="7">Phenoloxidase-activating factor 2</fullName>
    </recommendedName>
    <alternativeName>
        <fullName evidence="8">Prophenoloxidase-activating factor II</fullName>
    </alternativeName>
</protein>
<dbReference type="GO" id="GO:0005615">
    <property type="term" value="C:extracellular space"/>
    <property type="evidence" value="ECO:0007669"/>
    <property type="project" value="TreeGrafter"/>
</dbReference>
<dbReference type="InterPro" id="IPR050127">
    <property type="entry name" value="Serine_Proteases_S1"/>
</dbReference>
<dbReference type="GO" id="GO:0006508">
    <property type="term" value="P:proteolysis"/>
    <property type="evidence" value="ECO:0007669"/>
    <property type="project" value="UniProtKB-KW"/>
</dbReference>
<evidence type="ECO:0000256" key="8">
    <source>
        <dbReference type="ARBA" id="ARBA00076468"/>
    </source>
</evidence>
<dbReference type="GO" id="GO:0004252">
    <property type="term" value="F:serine-type endopeptidase activity"/>
    <property type="evidence" value="ECO:0007669"/>
    <property type="project" value="InterPro"/>
</dbReference>
<dbReference type="Proteomes" id="UP001367676">
    <property type="component" value="Unassembled WGS sequence"/>
</dbReference>
<dbReference type="CDD" id="cd00190">
    <property type="entry name" value="Tryp_SPc"/>
    <property type="match status" value="1"/>
</dbReference>
<evidence type="ECO:0000256" key="5">
    <source>
        <dbReference type="ARBA" id="ARBA00022825"/>
    </source>
</evidence>
<evidence type="ECO:0000313" key="11">
    <source>
        <dbReference type="EMBL" id="KAK7597910.1"/>
    </source>
</evidence>
<dbReference type="InterPro" id="IPR033116">
    <property type="entry name" value="TRYPSIN_SER"/>
</dbReference>
<evidence type="ECO:0000313" key="12">
    <source>
        <dbReference type="Proteomes" id="UP001367676"/>
    </source>
</evidence>
<dbReference type="InterPro" id="IPR001254">
    <property type="entry name" value="Trypsin_dom"/>
</dbReference>
<proteinExistence type="predicted"/>
<evidence type="ECO:0000256" key="3">
    <source>
        <dbReference type="ARBA" id="ARBA00022670"/>
    </source>
</evidence>
<evidence type="ECO:0000256" key="7">
    <source>
        <dbReference type="ARBA" id="ARBA00068096"/>
    </source>
</evidence>
<evidence type="ECO:0000256" key="1">
    <source>
        <dbReference type="ARBA" id="ARBA00004613"/>
    </source>
</evidence>
<dbReference type="PROSITE" id="PS00135">
    <property type="entry name" value="TRYPSIN_SER"/>
    <property type="match status" value="1"/>
</dbReference>
<keyword evidence="5 9" id="KW-0720">Serine protease</keyword>
<dbReference type="SMART" id="SM00020">
    <property type="entry name" value="Tryp_SPc"/>
    <property type="match status" value="1"/>
</dbReference>
<organism evidence="11 12">
    <name type="scientific">Parthenolecanium corni</name>
    <dbReference type="NCBI Taxonomy" id="536013"/>
    <lineage>
        <taxon>Eukaryota</taxon>
        <taxon>Metazoa</taxon>
        <taxon>Ecdysozoa</taxon>
        <taxon>Arthropoda</taxon>
        <taxon>Hexapoda</taxon>
        <taxon>Insecta</taxon>
        <taxon>Pterygota</taxon>
        <taxon>Neoptera</taxon>
        <taxon>Paraneoptera</taxon>
        <taxon>Hemiptera</taxon>
        <taxon>Sternorrhyncha</taxon>
        <taxon>Coccoidea</taxon>
        <taxon>Coccidae</taxon>
        <taxon>Parthenolecanium</taxon>
    </lineage>
</organism>
<dbReference type="PROSITE" id="PS00134">
    <property type="entry name" value="TRYPSIN_HIS"/>
    <property type="match status" value="1"/>
</dbReference>
<dbReference type="SUPFAM" id="SSF50494">
    <property type="entry name" value="Trypsin-like serine proteases"/>
    <property type="match status" value="1"/>
</dbReference>
<dbReference type="PRINTS" id="PR00722">
    <property type="entry name" value="CHYMOTRYPSIN"/>
</dbReference>
<keyword evidence="2" id="KW-0964">Secreted</keyword>